<organism evidence="1 2">
    <name type="scientific">Dorcoceras hygrometricum</name>
    <dbReference type="NCBI Taxonomy" id="472368"/>
    <lineage>
        <taxon>Eukaryota</taxon>
        <taxon>Viridiplantae</taxon>
        <taxon>Streptophyta</taxon>
        <taxon>Embryophyta</taxon>
        <taxon>Tracheophyta</taxon>
        <taxon>Spermatophyta</taxon>
        <taxon>Magnoliopsida</taxon>
        <taxon>eudicotyledons</taxon>
        <taxon>Gunneridae</taxon>
        <taxon>Pentapetalae</taxon>
        <taxon>asterids</taxon>
        <taxon>lamiids</taxon>
        <taxon>Lamiales</taxon>
        <taxon>Gesneriaceae</taxon>
        <taxon>Didymocarpoideae</taxon>
        <taxon>Trichosporeae</taxon>
        <taxon>Loxocarpinae</taxon>
        <taxon>Dorcoceras</taxon>
    </lineage>
</organism>
<protein>
    <submittedName>
        <fullName evidence="1">Uncharacterized protein</fullName>
    </submittedName>
</protein>
<dbReference type="EMBL" id="KV004604">
    <property type="protein sequence ID" value="KZV35385.1"/>
    <property type="molecule type" value="Genomic_DNA"/>
</dbReference>
<evidence type="ECO:0000313" key="1">
    <source>
        <dbReference type="EMBL" id="KZV35385.1"/>
    </source>
</evidence>
<keyword evidence="2" id="KW-1185">Reference proteome</keyword>
<reference evidence="1 2" key="1">
    <citation type="journal article" date="2015" name="Proc. Natl. Acad. Sci. U.S.A.">
        <title>The resurrection genome of Boea hygrometrica: A blueprint for survival of dehydration.</title>
        <authorList>
            <person name="Xiao L."/>
            <person name="Yang G."/>
            <person name="Zhang L."/>
            <person name="Yang X."/>
            <person name="Zhao S."/>
            <person name="Ji Z."/>
            <person name="Zhou Q."/>
            <person name="Hu M."/>
            <person name="Wang Y."/>
            <person name="Chen M."/>
            <person name="Xu Y."/>
            <person name="Jin H."/>
            <person name="Xiao X."/>
            <person name="Hu G."/>
            <person name="Bao F."/>
            <person name="Hu Y."/>
            <person name="Wan P."/>
            <person name="Li L."/>
            <person name="Deng X."/>
            <person name="Kuang T."/>
            <person name="Xiang C."/>
            <person name="Zhu J.K."/>
            <person name="Oliver M.J."/>
            <person name="He Y."/>
        </authorList>
    </citation>
    <scope>NUCLEOTIDE SEQUENCE [LARGE SCALE GENOMIC DNA]</scope>
    <source>
        <strain evidence="2">cv. XS01</strain>
    </source>
</reference>
<dbReference type="Proteomes" id="UP000250235">
    <property type="component" value="Unassembled WGS sequence"/>
</dbReference>
<accession>A0A2Z7BTF9</accession>
<name>A0A2Z7BTF9_9LAMI</name>
<proteinExistence type="predicted"/>
<dbReference type="OrthoDB" id="1839301at2759"/>
<dbReference type="AlphaFoldDB" id="A0A2Z7BTF9"/>
<gene>
    <name evidence="1" type="ORF">F511_37498</name>
</gene>
<evidence type="ECO:0000313" key="2">
    <source>
        <dbReference type="Proteomes" id="UP000250235"/>
    </source>
</evidence>
<sequence>MSQTDNQENQLVAIELVGFELVIVKLIDTISIWSVSRYSVMLSWGLPHVFPADISNLNGRDWVSFTSVLAMEHAGMVRMFKALEDTGLRGFFRRIVSTVSGKNLVVTEESFLRTFKLPTAGMQNLSGIPNETIAEMRNRFSATTVPFKSSGKKKDLLFEYRLLHDIVAKSLCEKSGLIGSMLFEKQLQEFRMGGGLNELLVF</sequence>